<sequence length="397" mass="44692">MPLFLSGIIHFSLMMNTKMVSFYVFLLAILFSFPGYGDPMDSVSTFPFHLENKLLVFTGKMNGIETQFAFDTGAGMGLANSLSKPTGRLKIKGKKIKMRDSNRQVKKVPTGLTDEIQIGNYRIEKVRSLVNDMTLLYCLDYYLLGSNVINQLNWEIDFDAMQIRVSARPFPVEEEDLTFKVTYAGNRPFAEMELLGKKYERILVDFGYIKVMDFDDQEEAVQNFLAQKDSLGLSNPQITTSMGALGSDTYSSRTIRVDSLKLGEKYLSGIPIDFEKTSGSKIGLGFFRALTTKTIINSTDSTYALRLRAEPEFEKSTHLGVFYSDGKLIVRGKPLGLTPNDGQLEIGEEILSIDGKKASDFPSECSFIEWSFSRTPKELEIVKLDGTRLIFPQIELR</sequence>
<comment type="caution">
    <text evidence="1">The sequence shown here is derived from an EMBL/GenBank/DDBJ whole genome shotgun (WGS) entry which is preliminary data.</text>
</comment>
<organism evidence="1 2">
    <name type="scientific">Algoriphagus confluentis</name>
    <dbReference type="NCBI Taxonomy" id="1697556"/>
    <lineage>
        <taxon>Bacteria</taxon>
        <taxon>Pseudomonadati</taxon>
        <taxon>Bacteroidota</taxon>
        <taxon>Cytophagia</taxon>
        <taxon>Cytophagales</taxon>
        <taxon>Cyclobacteriaceae</taxon>
        <taxon>Algoriphagus</taxon>
    </lineage>
</organism>
<accession>A0ABQ6PMD3</accession>
<evidence type="ECO:0000313" key="1">
    <source>
        <dbReference type="EMBL" id="GMQ29135.1"/>
    </source>
</evidence>
<evidence type="ECO:0008006" key="3">
    <source>
        <dbReference type="Google" id="ProtNLM"/>
    </source>
</evidence>
<dbReference type="Pfam" id="PF13650">
    <property type="entry name" value="Asp_protease_2"/>
    <property type="match status" value="1"/>
</dbReference>
<gene>
    <name evidence="1" type="ORF">Aconfl_17780</name>
</gene>
<reference evidence="1 2" key="1">
    <citation type="submission" date="2023-08" db="EMBL/GenBank/DDBJ databases">
        <title>Draft genome sequence of Algoriphagus confluentis.</title>
        <authorList>
            <person name="Takatani N."/>
            <person name="Hosokawa M."/>
            <person name="Sawabe T."/>
        </authorList>
    </citation>
    <scope>NUCLEOTIDE SEQUENCE [LARGE SCALE GENOMIC DNA]</scope>
    <source>
        <strain evidence="1 2">NBRC 111222</strain>
    </source>
</reference>
<protein>
    <recommendedName>
        <fullName evidence="3">Aspartyl protease</fullName>
    </recommendedName>
</protein>
<dbReference type="Proteomes" id="UP001338309">
    <property type="component" value="Unassembled WGS sequence"/>
</dbReference>
<evidence type="ECO:0000313" key="2">
    <source>
        <dbReference type="Proteomes" id="UP001338309"/>
    </source>
</evidence>
<proteinExistence type="predicted"/>
<name>A0ABQ6PMD3_9BACT</name>
<dbReference type="SUPFAM" id="SSF50630">
    <property type="entry name" value="Acid proteases"/>
    <property type="match status" value="1"/>
</dbReference>
<keyword evidence="2" id="KW-1185">Reference proteome</keyword>
<dbReference type="EMBL" id="BTPD01000005">
    <property type="protein sequence ID" value="GMQ29135.1"/>
    <property type="molecule type" value="Genomic_DNA"/>
</dbReference>
<dbReference type="Gene3D" id="2.40.70.10">
    <property type="entry name" value="Acid Proteases"/>
    <property type="match status" value="1"/>
</dbReference>
<dbReference type="InterPro" id="IPR021109">
    <property type="entry name" value="Peptidase_aspartic_dom_sf"/>
</dbReference>